<dbReference type="EC" id="5.6.2.4" evidence="9"/>
<keyword evidence="5 11" id="KW-0067">ATP-binding</keyword>
<evidence type="ECO:0000256" key="3">
    <source>
        <dbReference type="ARBA" id="ARBA00022801"/>
    </source>
</evidence>
<dbReference type="Pfam" id="PF00580">
    <property type="entry name" value="UvrD-helicase"/>
    <property type="match status" value="1"/>
</dbReference>
<dbReference type="GO" id="GO:0005634">
    <property type="term" value="C:nucleus"/>
    <property type="evidence" value="ECO:0007669"/>
    <property type="project" value="TreeGrafter"/>
</dbReference>
<feature type="region of interest" description="Disordered" evidence="12">
    <location>
        <begin position="716"/>
        <end position="741"/>
    </location>
</feature>
<evidence type="ECO:0000256" key="2">
    <source>
        <dbReference type="ARBA" id="ARBA00022741"/>
    </source>
</evidence>
<organism evidence="15 16">
    <name type="scientific">Tothia fuscella</name>
    <dbReference type="NCBI Taxonomy" id="1048955"/>
    <lineage>
        <taxon>Eukaryota</taxon>
        <taxon>Fungi</taxon>
        <taxon>Dikarya</taxon>
        <taxon>Ascomycota</taxon>
        <taxon>Pezizomycotina</taxon>
        <taxon>Dothideomycetes</taxon>
        <taxon>Pleosporomycetidae</taxon>
        <taxon>Venturiales</taxon>
        <taxon>Cylindrosympodiaceae</taxon>
        <taxon>Tothia</taxon>
    </lineage>
</organism>
<comment type="caution">
    <text evidence="15">The sequence shown here is derived from an EMBL/GenBank/DDBJ whole genome shotgun (WGS) entry which is preliminary data.</text>
</comment>
<dbReference type="GO" id="GO:0000725">
    <property type="term" value="P:recombinational repair"/>
    <property type="evidence" value="ECO:0007669"/>
    <property type="project" value="TreeGrafter"/>
</dbReference>
<dbReference type="Gene3D" id="1.10.486.10">
    <property type="entry name" value="PCRA, domain 4"/>
    <property type="match status" value="1"/>
</dbReference>
<dbReference type="Pfam" id="PF13361">
    <property type="entry name" value="UvrD_C"/>
    <property type="match status" value="1"/>
</dbReference>
<dbReference type="InterPro" id="IPR014016">
    <property type="entry name" value="UvrD-like_ATP-bd"/>
</dbReference>
<accession>A0A9P4P5E5</accession>
<comment type="catalytic activity">
    <reaction evidence="8">
        <text>Couples ATP hydrolysis with the unwinding of duplex DNA by translocating in the 3'-5' direction.</text>
        <dbReference type="EC" id="5.6.2.4"/>
    </reaction>
</comment>
<comment type="similarity">
    <text evidence="1">Belongs to the helicase family. UvrD subfamily.</text>
</comment>
<reference evidence="15" key="1">
    <citation type="journal article" date="2020" name="Stud. Mycol.">
        <title>101 Dothideomycetes genomes: a test case for predicting lifestyles and emergence of pathogens.</title>
        <authorList>
            <person name="Haridas S."/>
            <person name="Albert R."/>
            <person name="Binder M."/>
            <person name="Bloem J."/>
            <person name="Labutti K."/>
            <person name="Salamov A."/>
            <person name="Andreopoulos B."/>
            <person name="Baker S."/>
            <person name="Barry K."/>
            <person name="Bills G."/>
            <person name="Bluhm B."/>
            <person name="Cannon C."/>
            <person name="Castanera R."/>
            <person name="Culley D."/>
            <person name="Daum C."/>
            <person name="Ezra D."/>
            <person name="Gonzalez J."/>
            <person name="Henrissat B."/>
            <person name="Kuo A."/>
            <person name="Liang C."/>
            <person name="Lipzen A."/>
            <person name="Lutzoni F."/>
            <person name="Magnuson J."/>
            <person name="Mondo S."/>
            <person name="Nolan M."/>
            <person name="Ohm R."/>
            <person name="Pangilinan J."/>
            <person name="Park H.-J."/>
            <person name="Ramirez L."/>
            <person name="Alfaro M."/>
            <person name="Sun H."/>
            <person name="Tritt A."/>
            <person name="Yoshinaga Y."/>
            <person name="Zwiers L.-H."/>
            <person name="Turgeon B."/>
            <person name="Goodwin S."/>
            <person name="Spatafora J."/>
            <person name="Crous P."/>
            <person name="Grigoriev I."/>
        </authorList>
    </citation>
    <scope>NUCLEOTIDE SEQUENCE</scope>
    <source>
        <strain evidence="15">CBS 130266</strain>
    </source>
</reference>
<feature type="compositionally biased region" description="Polar residues" evidence="12">
    <location>
        <begin position="731"/>
        <end position="741"/>
    </location>
</feature>
<dbReference type="Gene3D" id="1.10.10.160">
    <property type="match status" value="1"/>
</dbReference>
<evidence type="ECO:0000259" key="14">
    <source>
        <dbReference type="PROSITE" id="PS51217"/>
    </source>
</evidence>
<evidence type="ECO:0000256" key="9">
    <source>
        <dbReference type="ARBA" id="ARBA00034808"/>
    </source>
</evidence>
<dbReference type="PROSITE" id="PS51198">
    <property type="entry name" value="UVRD_HELICASE_ATP_BIND"/>
    <property type="match status" value="1"/>
</dbReference>
<dbReference type="PANTHER" id="PTHR11070:SF2">
    <property type="entry name" value="ATP-DEPENDENT DNA HELICASE SRS2"/>
    <property type="match status" value="1"/>
</dbReference>
<name>A0A9P4P5E5_9PEZI</name>
<dbReference type="InterPro" id="IPR000212">
    <property type="entry name" value="DNA_helicase_UvrD/REP"/>
</dbReference>
<gene>
    <name evidence="15" type="ORF">EJ08DRAFT_684535</name>
</gene>
<dbReference type="CDD" id="cd17932">
    <property type="entry name" value="DEXQc_UvrD"/>
    <property type="match status" value="1"/>
</dbReference>
<dbReference type="InterPro" id="IPR013986">
    <property type="entry name" value="DExx_box_DNA_helicase_dom_sf"/>
</dbReference>
<evidence type="ECO:0000256" key="1">
    <source>
        <dbReference type="ARBA" id="ARBA00009922"/>
    </source>
</evidence>
<evidence type="ECO:0000256" key="8">
    <source>
        <dbReference type="ARBA" id="ARBA00034617"/>
    </source>
</evidence>
<keyword evidence="7" id="KW-0413">Isomerase</keyword>
<protein>
    <recommendedName>
        <fullName evidence="9">DNA 3'-5' helicase</fullName>
        <ecNumber evidence="9">5.6.2.4</ecNumber>
    </recommendedName>
</protein>
<evidence type="ECO:0000256" key="12">
    <source>
        <dbReference type="SAM" id="MobiDB-lite"/>
    </source>
</evidence>
<evidence type="ECO:0000256" key="11">
    <source>
        <dbReference type="PROSITE-ProRule" id="PRU00560"/>
    </source>
</evidence>
<keyword evidence="6" id="KW-0238">DNA-binding</keyword>
<dbReference type="AlphaFoldDB" id="A0A9P4P5E5"/>
<keyword evidence="16" id="KW-1185">Reference proteome</keyword>
<sequence>MDSLLHGLNDHQKTAVTSQASVLQVLAPPGSGKTKTLTTRVAYHIAHEGLKPWNMIVCTFTIKAANEMKERIRSFVGDKLENKLVLGTFHGVARRYLVQYGHHIGLPKQFGIADSADSMAIIKRIIKRHDFTLDPSKARGRISKRKCRTLEERPRKSKMDVEQQEFESIFEKYEEALRSSNLLDYDDLLLRCAELLKRCPECVSNIEAVLIDEFQDTNNVQYELMSLFAQHQKPRLNRRVPSITIVGDPDQSIYGFRMAEIKNLHRMRDQYTDTQVVHLEDNYRSSGSILHAAIEVIEQDESRPAKRLLATHTTGERPILRTLPSAVEEAAWIVAEIERVTTLTAHLLTYLDFAILLRSANLSRTIESALGKAGIPYRMVGGSKFFDRIEVKTLLDYFRVISQPEHNDALARIINTPARGIGEITCKGLLEEAEKSKRSLWKFVLDIAQGRRRPATKISVQAQKGLEIFSNIILTSQNKVDSQVEPCTVADLMLHVIKKLGYKEYLQAKYPQEFENRWANVEELVILASDKALGNPGDDAMDADELIAIDGVSQSSSSGVGETLSKFLANVTLTTAVDAGEAGAETNQLTISTIHAAKGLEWPAVFIPAAYQGSIPHSRADDADEERRLLYVGMTRAQCLLYLSWPKKNSGSEATTVSPFLSPRAITNCFSKKGPSIGFLVSQEIGRILGREAPPEIAVRKAQAAIERAEDDLWPEDGEEIPTENPRWNKKQLSSDPWTSNYSSDPLTYDPAWKRPKITHSSMSLSAVSVANSGDYSISNTTMTSGGFITAGSHMKLKFNDEPIEHVSQLQPEAAPKPTAAAINSRTKQPSAQGSIQNFFVRPVSSTANISEVKKEKQLKKHPKRTVQQKAGMHSAPLQEVTNWKTGASRVHQPINSSLQTSHKLKSERAIGRPRRSFEDEEQTATKYVLLSSSPIKEASDHHPIDHRLNEEPISQGATGIVPVSTYHTTTMAQVSNQQQGLQRRNLGMRRNVQGWSSQVQNVLPKPSSTH</sequence>
<dbReference type="InterPro" id="IPR027417">
    <property type="entry name" value="P-loop_NTPase"/>
</dbReference>
<dbReference type="GO" id="GO:0016787">
    <property type="term" value="F:hydrolase activity"/>
    <property type="evidence" value="ECO:0007669"/>
    <property type="project" value="UniProtKB-UniRule"/>
</dbReference>
<dbReference type="PROSITE" id="PS51217">
    <property type="entry name" value="UVRD_HELICASE_CTER"/>
    <property type="match status" value="1"/>
</dbReference>
<dbReference type="GO" id="GO:0043138">
    <property type="term" value="F:3'-5' DNA helicase activity"/>
    <property type="evidence" value="ECO:0007669"/>
    <property type="project" value="UniProtKB-EC"/>
</dbReference>
<dbReference type="PANTHER" id="PTHR11070">
    <property type="entry name" value="UVRD / RECB / PCRA DNA HELICASE FAMILY MEMBER"/>
    <property type="match status" value="1"/>
</dbReference>
<dbReference type="OrthoDB" id="1470711at2759"/>
<evidence type="ECO:0000313" key="16">
    <source>
        <dbReference type="Proteomes" id="UP000800235"/>
    </source>
</evidence>
<keyword evidence="4 11" id="KW-0347">Helicase</keyword>
<dbReference type="EMBL" id="MU007009">
    <property type="protein sequence ID" value="KAF2436841.1"/>
    <property type="molecule type" value="Genomic_DNA"/>
</dbReference>
<dbReference type="InterPro" id="IPR014017">
    <property type="entry name" value="DNA_helicase_UvrD-like_C"/>
</dbReference>
<dbReference type="SUPFAM" id="SSF52540">
    <property type="entry name" value="P-loop containing nucleoside triphosphate hydrolases"/>
    <property type="match status" value="1"/>
</dbReference>
<dbReference type="GO" id="GO:0005524">
    <property type="term" value="F:ATP binding"/>
    <property type="evidence" value="ECO:0007669"/>
    <property type="project" value="UniProtKB-UniRule"/>
</dbReference>
<dbReference type="Proteomes" id="UP000800235">
    <property type="component" value="Unassembled WGS sequence"/>
</dbReference>
<feature type="domain" description="UvrD-like helicase ATP-binding" evidence="13">
    <location>
        <begin position="6"/>
        <end position="286"/>
    </location>
</feature>
<dbReference type="Gene3D" id="3.40.50.300">
    <property type="entry name" value="P-loop containing nucleotide triphosphate hydrolases"/>
    <property type="match status" value="2"/>
</dbReference>
<evidence type="ECO:0000256" key="6">
    <source>
        <dbReference type="ARBA" id="ARBA00023125"/>
    </source>
</evidence>
<keyword evidence="2 11" id="KW-0547">Nucleotide-binding</keyword>
<proteinExistence type="inferred from homology"/>
<evidence type="ECO:0000259" key="13">
    <source>
        <dbReference type="PROSITE" id="PS51198"/>
    </source>
</evidence>
<evidence type="ECO:0000256" key="5">
    <source>
        <dbReference type="ARBA" id="ARBA00022840"/>
    </source>
</evidence>
<evidence type="ECO:0000256" key="4">
    <source>
        <dbReference type="ARBA" id="ARBA00022806"/>
    </source>
</evidence>
<feature type="binding site" evidence="11">
    <location>
        <begin position="27"/>
        <end position="34"/>
    </location>
    <ligand>
        <name>ATP</name>
        <dbReference type="ChEBI" id="CHEBI:30616"/>
    </ligand>
</feature>
<evidence type="ECO:0000256" key="10">
    <source>
        <dbReference type="ARBA" id="ARBA00048988"/>
    </source>
</evidence>
<evidence type="ECO:0000313" key="15">
    <source>
        <dbReference type="EMBL" id="KAF2436841.1"/>
    </source>
</evidence>
<feature type="domain" description="UvrD-like helicase C-terminal" evidence="14">
    <location>
        <begin position="287"/>
        <end position="599"/>
    </location>
</feature>
<dbReference type="GO" id="GO:0003677">
    <property type="term" value="F:DNA binding"/>
    <property type="evidence" value="ECO:0007669"/>
    <property type="project" value="UniProtKB-KW"/>
</dbReference>
<comment type="catalytic activity">
    <reaction evidence="10">
        <text>ATP + H2O = ADP + phosphate + H(+)</text>
        <dbReference type="Rhea" id="RHEA:13065"/>
        <dbReference type="ChEBI" id="CHEBI:15377"/>
        <dbReference type="ChEBI" id="CHEBI:15378"/>
        <dbReference type="ChEBI" id="CHEBI:30616"/>
        <dbReference type="ChEBI" id="CHEBI:43474"/>
        <dbReference type="ChEBI" id="CHEBI:456216"/>
        <dbReference type="EC" id="5.6.2.4"/>
    </reaction>
</comment>
<keyword evidence="3 11" id="KW-0378">Hydrolase</keyword>
<dbReference type="CDD" id="cd18807">
    <property type="entry name" value="SF1_C_UvrD"/>
    <property type="match status" value="1"/>
</dbReference>
<evidence type="ECO:0000256" key="7">
    <source>
        <dbReference type="ARBA" id="ARBA00023235"/>
    </source>
</evidence>